<keyword evidence="1" id="KW-0472">Membrane</keyword>
<dbReference type="KEGG" id="bhc:JFL75_04875"/>
<evidence type="ECO:0000256" key="1">
    <source>
        <dbReference type="SAM" id="Phobius"/>
    </source>
</evidence>
<reference evidence="2" key="1">
    <citation type="submission" date="2021-01" db="EMBL/GenBank/DDBJ databases">
        <title>Description of Breznakiella homolactica.</title>
        <authorList>
            <person name="Song Y."/>
            <person name="Brune A."/>
        </authorList>
    </citation>
    <scope>NUCLEOTIDE SEQUENCE</scope>
    <source>
        <strain evidence="2">RmG30</strain>
    </source>
</reference>
<dbReference type="RefSeq" id="WP_215627560.1">
    <property type="nucleotide sequence ID" value="NZ_CP067089.2"/>
</dbReference>
<protein>
    <submittedName>
        <fullName evidence="2">Uncharacterized protein</fullName>
    </submittedName>
</protein>
<dbReference type="Proteomes" id="UP000595917">
    <property type="component" value="Chromosome"/>
</dbReference>
<feature type="transmembrane region" description="Helical" evidence="1">
    <location>
        <begin position="6"/>
        <end position="24"/>
    </location>
</feature>
<proteinExistence type="predicted"/>
<dbReference type="EMBL" id="CP067089">
    <property type="protein sequence ID" value="QQO10256.1"/>
    <property type="molecule type" value="Genomic_DNA"/>
</dbReference>
<keyword evidence="1" id="KW-0812">Transmembrane</keyword>
<name>A0A7T7XPS8_9SPIR</name>
<gene>
    <name evidence="2" type="ORF">JFL75_04875</name>
</gene>
<evidence type="ECO:0000313" key="2">
    <source>
        <dbReference type="EMBL" id="QQO10256.1"/>
    </source>
</evidence>
<accession>A0A7T7XPS8</accession>
<organism evidence="2 3">
    <name type="scientific">Breznakiella homolactica</name>
    <dbReference type="NCBI Taxonomy" id="2798577"/>
    <lineage>
        <taxon>Bacteria</taxon>
        <taxon>Pseudomonadati</taxon>
        <taxon>Spirochaetota</taxon>
        <taxon>Spirochaetia</taxon>
        <taxon>Spirochaetales</taxon>
        <taxon>Breznakiellaceae</taxon>
        <taxon>Breznakiella</taxon>
    </lineage>
</organism>
<feature type="transmembrane region" description="Helical" evidence="1">
    <location>
        <begin position="31"/>
        <end position="53"/>
    </location>
</feature>
<dbReference type="AlphaFoldDB" id="A0A7T7XPS8"/>
<sequence length="58" mass="6625">MYWGYYTIGGIAWFILCLLVAFGARNRGRSFLGYFLLSFFLSPIIGFIVLIILGQKRA</sequence>
<keyword evidence="1" id="KW-1133">Transmembrane helix</keyword>
<evidence type="ECO:0000313" key="3">
    <source>
        <dbReference type="Proteomes" id="UP000595917"/>
    </source>
</evidence>
<keyword evidence="3" id="KW-1185">Reference proteome</keyword>